<dbReference type="RefSeq" id="WP_086048449.1">
    <property type="nucleotide sequence ID" value="NZ_CP017893.1"/>
</dbReference>
<protein>
    <submittedName>
        <fullName evidence="1">Uncharacterized protein</fullName>
    </submittedName>
</protein>
<geneLocation type="plasmid" evidence="1">
    <name>pL289</name>
</geneLocation>
<evidence type="ECO:0000313" key="1">
    <source>
        <dbReference type="EMBL" id="ARP21870.1"/>
    </source>
</evidence>
<accession>A0A1W6UFV1</accession>
<dbReference type="AlphaFoldDB" id="A0A1W6UFV1"/>
<organism evidence="1">
    <name type="scientific">Vibrio alginolyticus</name>
    <dbReference type="NCBI Taxonomy" id="663"/>
    <lineage>
        <taxon>Bacteria</taxon>
        <taxon>Pseudomonadati</taxon>
        <taxon>Pseudomonadota</taxon>
        <taxon>Gammaproteobacteria</taxon>
        <taxon>Vibrionales</taxon>
        <taxon>Vibrionaceae</taxon>
        <taxon>Vibrio</taxon>
    </lineage>
</organism>
<keyword evidence="1" id="KW-0614">Plasmid</keyword>
<name>A0A1W6UFV1_VIBAL</name>
<reference evidence="1" key="1">
    <citation type="submission" date="2016-10" db="EMBL/GenBank/DDBJ databases">
        <title>The High Quality Genome of Vibrio alginolyticus K01M1.</title>
        <authorList>
            <person name="Wendling C."/>
            <person name="Chibani C.M."/>
            <person name="Hertel R."/>
            <person name="Sproer C."/>
            <person name="Bunk B."/>
            <person name="Overmann J."/>
            <person name="Roth O."/>
            <person name="Liesegang H."/>
        </authorList>
    </citation>
    <scope>NUCLEOTIDE SEQUENCE</scope>
    <source>
        <strain evidence="1">K05K4</strain>
        <plasmid evidence="1">pL289</plasmid>
    </source>
</reference>
<gene>
    <name evidence="1" type="ORF">K05K4_51680</name>
</gene>
<proteinExistence type="predicted"/>
<dbReference type="EMBL" id="CP017904">
    <property type="protein sequence ID" value="ARP21870.1"/>
    <property type="molecule type" value="Genomic_DNA"/>
</dbReference>
<sequence>MSESICAAQFGKNASVQKVGELYEPQLERYADYAYSEFFHSQENVLFIGINGANVVELETLRNGSVTAKIQHDRDTNGLMISYHIKHGNCELLYDTSVDASSLADDEFGVGSNIIVMQVVDTSTQLILAVRALQMPTKFQQKVESVVSLQRQPTHSIEKARSWVKSIESKYTPYEINRLPLVVHSLSSIRNFDAVIYLN</sequence>